<dbReference type="PROSITE" id="PS50850">
    <property type="entry name" value="MFS"/>
    <property type="match status" value="1"/>
</dbReference>
<keyword evidence="4 6" id="KW-1133">Transmembrane helix</keyword>
<keyword evidence="5 6" id="KW-0472">Membrane</keyword>
<feature type="transmembrane region" description="Helical" evidence="6">
    <location>
        <begin position="98"/>
        <end position="117"/>
    </location>
</feature>
<feature type="transmembrane region" description="Helical" evidence="6">
    <location>
        <begin position="67"/>
        <end position="86"/>
    </location>
</feature>
<dbReference type="Proteomes" id="UP000008366">
    <property type="component" value="Unassembled WGS sequence"/>
</dbReference>
<evidence type="ECO:0000313" key="9">
    <source>
        <dbReference type="Proteomes" id="UP000008366"/>
    </source>
</evidence>
<dbReference type="EMBL" id="BAHD01000017">
    <property type="protein sequence ID" value="GAB95242.1"/>
    <property type="molecule type" value="Genomic_DNA"/>
</dbReference>
<dbReference type="SUPFAM" id="SSF103473">
    <property type="entry name" value="MFS general substrate transporter"/>
    <property type="match status" value="1"/>
</dbReference>
<feature type="transmembrane region" description="Helical" evidence="6">
    <location>
        <begin position="285"/>
        <end position="303"/>
    </location>
</feature>
<dbReference type="PANTHER" id="PTHR23505">
    <property type="entry name" value="SPINSTER"/>
    <property type="match status" value="1"/>
</dbReference>
<evidence type="ECO:0000256" key="4">
    <source>
        <dbReference type="ARBA" id="ARBA00022989"/>
    </source>
</evidence>
<gene>
    <name evidence="8" type="ORF">KILIM_017_00880</name>
</gene>
<feature type="domain" description="Major facilitator superfamily (MFS) profile" evidence="7">
    <location>
        <begin position="31"/>
        <end position="432"/>
    </location>
</feature>
<dbReference type="RefSeq" id="WP_006591774.1">
    <property type="nucleotide sequence ID" value="NZ_BAHD01000017.1"/>
</dbReference>
<dbReference type="Pfam" id="PF07690">
    <property type="entry name" value="MFS_1"/>
    <property type="match status" value="1"/>
</dbReference>
<feature type="transmembrane region" description="Helical" evidence="6">
    <location>
        <begin position="373"/>
        <end position="395"/>
    </location>
</feature>
<name>K6WT23_9MICO</name>
<evidence type="ECO:0000313" key="8">
    <source>
        <dbReference type="EMBL" id="GAB95242.1"/>
    </source>
</evidence>
<evidence type="ECO:0000256" key="3">
    <source>
        <dbReference type="ARBA" id="ARBA00022692"/>
    </source>
</evidence>
<dbReference type="InterPro" id="IPR036259">
    <property type="entry name" value="MFS_trans_sf"/>
</dbReference>
<feature type="transmembrane region" description="Helical" evidence="6">
    <location>
        <begin position="239"/>
        <end position="265"/>
    </location>
</feature>
<dbReference type="STRING" id="1184609.KILIM_017_00880"/>
<evidence type="ECO:0000256" key="6">
    <source>
        <dbReference type="SAM" id="Phobius"/>
    </source>
</evidence>
<evidence type="ECO:0000256" key="1">
    <source>
        <dbReference type="ARBA" id="ARBA00004651"/>
    </source>
</evidence>
<dbReference type="InterPro" id="IPR011701">
    <property type="entry name" value="MFS"/>
</dbReference>
<evidence type="ECO:0000256" key="2">
    <source>
        <dbReference type="ARBA" id="ARBA00022448"/>
    </source>
</evidence>
<evidence type="ECO:0000259" key="7">
    <source>
        <dbReference type="PROSITE" id="PS50850"/>
    </source>
</evidence>
<dbReference type="InterPro" id="IPR020846">
    <property type="entry name" value="MFS_dom"/>
</dbReference>
<dbReference type="eggNOG" id="COG2271">
    <property type="taxonomic scope" value="Bacteria"/>
</dbReference>
<evidence type="ECO:0000256" key="5">
    <source>
        <dbReference type="ARBA" id="ARBA00023136"/>
    </source>
</evidence>
<reference evidence="8 9" key="1">
    <citation type="submission" date="2012-08" db="EMBL/GenBank/DDBJ databases">
        <title>Whole genome shotgun sequence of Kineosphaera limosa NBRC 100340.</title>
        <authorList>
            <person name="Yoshida I."/>
            <person name="Isaki S."/>
            <person name="Hosoyama A."/>
            <person name="Tsuchikane K."/>
            <person name="Katsumata H."/>
            <person name="Ando Y."/>
            <person name="Ohji S."/>
            <person name="Hamada M."/>
            <person name="Tamura T."/>
            <person name="Yamazoe A."/>
            <person name="Yamazaki S."/>
            <person name="Fujita N."/>
        </authorList>
    </citation>
    <scope>NUCLEOTIDE SEQUENCE [LARGE SCALE GENOMIC DNA]</scope>
    <source>
        <strain evidence="8 9">NBRC 100340</strain>
    </source>
</reference>
<protein>
    <submittedName>
        <fullName evidence="8">Putative major facilitator superfamily transporter</fullName>
    </submittedName>
</protein>
<organism evidence="8 9">
    <name type="scientific">Kineosphaera limosa NBRC 100340</name>
    <dbReference type="NCBI Taxonomy" id="1184609"/>
    <lineage>
        <taxon>Bacteria</taxon>
        <taxon>Bacillati</taxon>
        <taxon>Actinomycetota</taxon>
        <taxon>Actinomycetes</taxon>
        <taxon>Micrococcales</taxon>
        <taxon>Dermatophilaceae</taxon>
        <taxon>Kineosphaera</taxon>
    </lineage>
</organism>
<dbReference type="AlphaFoldDB" id="K6WT23"/>
<proteinExistence type="predicted"/>
<feature type="transmembrane region" description="Helical" evidence="6">
    <location>
        <begin position="186"/>
        <end position="204"/>
    </location>
</feature>
<keyword evidence="9" id="KW-1185">Reference proteome</keyword>
<feature type="transmembrane region" description="Helical" evidence="6">
    <location>
        <begin position="342"/>
        <end position="366"/>
    </location>
</feature>
<feature type="transmembrane region" description="Helical" evidence="6">
    <location>
        <begin position="315"/>
        <end position="336"/>
    </location>
</feature>
<comment type="subcellular location">
    <subcellularLocation>
        <location evidence="1">Cell membrane</location>
        <topology evidence="1">Multi-pass membrane protein</topology>
    </subcellularLocation>
</comment>
<dbReference type="PANTHER" id="PTHR23505:SF79">
    <property type="entry name" value="PROTEIN SPINSTER"/>
    <property type="match status" value="1"/>
</dbReference>
<keyword evidence="3 6" id="KW-0812">Transmembrane</keyword>
<dbReference type="OrthoDB" id="8596007at2"/>
<dbReference type="GO" id="GO:0022857">
    <property type="term" value="F:transmembrane transporter activity"/>
    <property type="evidence" value="ECO:0007669"/>
    <property type="project" value="InterPro"/>
</dbReference>
<dbReference type="GO" id="GO:0005886">
    <property type="term" value="C:plasma membrane"/>
    <property type="evidence" value="ECO:0007669"/>
    <property type="project" value="UniProtKB-SubCell"/>
</dbReference>
<comment type="caution">
    <text evidence="8">The sequence shown here is derived from an EMBL/GenBank/DDBJ whole genome shotgun (WGS) entry which is preliminary data.</text>
</comment>
<accession>K6WT23</accession>
<feature type="transmembrane region" description="Helical" evidence="6">
    <location>
        <begin position="160"/>
        <end position="180"/>
    </location>
</feature>
<feature type="transmembrane region" description="Helical" evidence="6">
    <location>
        <begin position="123"/>
        <end position="148"/>
    </location>
</feature>
<sequence>MTSMIEAAEPTPGQTLPAPAPLRRSRFFPGLVFGLTFALLLSDYMSRQVLAAVFPLLKLEWGLTDTQLATLNSVVSLAVGLLAVPLSILGDRFGRARAIVAMAALWSVATLASAWASGYGELLVARILVGVGEAAYGSIGLAVVYLVFKPHLRSTLSGAFLGGGAFGSVIGVALGGMVAMRYGWRAAFIVMGIIGLVLALVYAFTVTEKRLREHAVPDVAAKLEPEGAALMTKARFRTLFSTPAVVMAYLGSGLQLFMTGTLLAWLPSFFNRSYGMSPDQGAKVAAIFLLLLGIGMIGTGIITDRVSRQVTQRRWTTSIIYAVLSLVFLVTAFSMAPGPLQLALLAVGAFFVSGPAGPAGAMVAALTTPSIRATAFATLALANNVLGLALGPVVTGRIADSIGLANALQIVPWVGLLAIGALVIGWRTHHSSLAKLGLTDTFGAVDTANGENLTNGADR</sequence>
<dbReference type="Gene3D" id="1.20.1250.20">
    <property type="entry name" value="MFS general substrate transporter like domains"/>
    <property type="match status" value="2"/>
</dbReference>
<keyword evidence="2" id="KW-0813">Transport</keyword>
<feature type="transmembrane region" description="Helical" evidence="6">
    <location>
        <begin position="407"/>
        <end position="426"/>
    </location>
</feature>
<dbReference type="InterPro" id="IPR044770">
    <property type="entry name" value="MFS_spinster-like"/>
</dbReference>